<gene>
    <name evidence="3" type="ORF">ACJRO7_000726</name>
</gene>
<evidence type="ECO:0000256" key="2">
    <source>
        <dbReference type="SAM" id="Phobius"/>
    </source>
</evidence>
<dbReference type="Proteomes" id="UP001634007">
    <property type="component" value="Unassembled WGS sequence"/>
</dbReference>
<protein>
    <submittedName>
        <fullName evidence="3">Uncharacterized protein</fullName>
    </submittedName>
</protein>
<feature type="transmembrane region" description="Helical" evidence="2">
    <location>
        <begin position="57"/>
        <end position="75"/>
    </location>
</feature>
<feature type="region of interest" description="Disordered" evidence="1">
    <location>
        <begin position="166"/>
        <end position="227"/>
    </location>
</feature>
<dbReference type="EMBL" id="JBJKBG010000001">
    <property type="protein sequence ID" value="KAL3753376.1"/>
    <property type="molecule type" value="Genomic_DNA"/>
</dbReference>
<name>A0ABD3LNK8_EUCGL</name>
<sequence length="227" mass="26197">MGDVLSKAAHSVGSVVGNAVAAPFKTIFGGSCEELCSGPWDVVCFIEHLCVTNLIKFLLICVLCYIALLFLYLLFKLGICQCIGRSLCNMCWLACETYWRALGHICCFMWYKISSTKRVYRGRRRFRDFEAGHSLSDVSYDYSSRHLSASRKRKLLRERTEGPLASYSNRSHRRHGHHHHRHVKLKSRRVSFASGRGSRRSRISRHHQISTVHTERRVGTLKRQRVR</sequence>
<comment type="caution">
    <text evidence="3">The sequence shown here is derived from an EMBL/GenBank/DDBJ whole genome shotgun (WGS) entry which is preliminary data.</text>
</comment>
<feature type="compositionally biased region" description="Basic residues" evidence="1">
    <location>
        <begin position="170"/>
        <end position="189"/>
    </location>
</feature>
<dbReference type="PANTHER" id="PTHR35278:SF4">
    <property type="entry name" value="TRANSMEMBRANE PROTEIN"/>
    <property type="match status" value="1"/>
</dbReference>
<keyword evidence="2" id="KW-0812">Transmembrane</keyword>
<dbReference type="AlphaFoldDB" id="A0ABD3LNK8"/>
<reference evidence="3 4" key="1">
    <citation type="submission" date="2024-11" db="EMBL/GenBank/DDBJ databases">
        <title>Chromosome-level genome assembly of Eucalyptus globulus Labill. provides insights into its genome evolution.</title>
        <authorList>
            <person name="Li X."/>
        </authorList>
    </citation>
    <scope>NUCLEOTIDE SEQUENCE [LARGE SCALE GENOMIC DNA]</scope>
    <source>
        <strain evidence="3">CL2024</strain>
        <tissue evidence="3">Fresh tender leaves</tissue>
    </source>
</reference>
<evidence type="ECO:0000256" key="1">
    <source>
        <dbReference type="SAM" id="MobiDB-lite"/>
    </source>
</evidence>
<evidence type="ECO:0000313" key="4">
    <source>
        <dbReference type="Proteomes" id="UP001634007"/>
    </source>
</evidence>
<dbReference type="PANTHER" id="PTHR35278">
    <property type="entry name" value="TRANSMEMBRANE PROTEIN-RELATED"/>
    <property type="match status" value="1"/>
</dbReference>
<feature type="compositionally biased region" description="Basic residues" evidence="1">
    <location>
        <begin position="197"/>
        <end position="208"/>
    </location>
</feature>
<keyword evidence="4" id="KW-1185">Reference proteome</keyword>
<proteinExistence type="predicted"/>
<accession>A0ABD3LNK8</accession>
<keyword evidence="2" id="KW-0472">Membrane</keyword>
<evidence type="ECO:0000313" key="3">
    <source>
        <dbReference type="EMBL" id="KAL3753376.1"/>
    </source>
</evidence>
<keyword evidence="2" id="KW-1133">Transmembrane helix</keyword>
<organism evidence="3 4">
    <name type="scientific">Eucalyptus globulus</name>
    <name type="common">Tasmanian blue gum</name>
    <dbReference type="NCBI Taxonomy" id="34317"/>
    <lineage>
        <taxon>Eukaryota</taxon>
        <taxon>Viridiplantae</taxon>
        <taxon>Streptophyta</taxon>
        <taxon>Embryophyta</taxon>
        <taxon>Tracheophyta</taxon>
        <taxon>Spermatophyta</taxon>
        <taxon>Magnoliopsida</taxon>
        <taxon>eudicotyledons</taxon>
        <taxon>Gunneridae</taxon>
        <taxon>Pentapetalae</taxon>
        <taxon>rosids</taxon>
        <taxon>malvids</taxon>
        <taxon>Myrtales</taxon>
        <taxon>Myrtaceae</taxon>
        <taxon>Myrtoideae</taxon>
        <taxon>Eucalypteae</taxon>
        <taxon>Eucalyptus</taxon>
    </lineage>
</organism>